<dbReference type="Pfam" id="PF01336">
    <property type="entry name" value="tRNA_anti-codon"/>
    <property type="match status" value="1"/>
</dbReference>
<evidence type="ECO:0000256" key="7">
    <source>
        <dbReference type="ARBA" id="ARBA00025611"/>
    </source>
</evidence>
<comment type="function">
    <text evidence="7">DNA polymerase III is a complex, multichain enzyme responsible for most of the replicative synthesis in bacteria. This DNA polymerase also exhibits 3' to 5' exonuclease activity. The alpha chain is the DNA polymerase.</text>
</comment>
<dbReference type="InterPro" id="IPR044923">
    <property type="entry name" value="PolC_middle_finger_sf"/>
</dbReference>
<feature type="domain" description="Polymerase/histidinol phosphatase N-terminal" evidence="10">
    <location>
        <begin position="314"/>
        <end position="381"/>
    </location>
</feature>
<dbReference type="InterPro" id="IPR004013">
    <property type="entry name" value="PHP_dom"/>
</dbReference>
<dbReference type="SUPFAM" id="SSF160975">
    <property type="entry name" value="AF1531-like"/>
    <property type="match status" value="1"/>
</dbReference>
<dbReference type="GO" id="GO:0003677">
    <property type="term" value="F:DNA binding"/>
    <property type="evidence" value="ECO:0007669"/>
    <property type="project" value="UniProtKB-UniRule"/>
</dbReference>
<dbReference type="SMART" id="SM00481">
    <property type="entry name" value="POLIIIAc"/>
    <property type="match status" value="1"/>
</dbReference>
<keyword evidence="5 9" id="KW-0269">Exonuclease</keyword>
<evidence type="ECO:0000256" key="6">
    <source>
        <dbReference type="ARBA" id="ARBA00022932"/>
    </source>
</evidence>
<comment type="catalytic activity">
    <reaction evidence="8 9">
        <text>DNA(n) + a 2'-deoxyribonucleoside 5'-triphosphate = DNA(n+1) + diphosphate</text>
        <dbReference type="Rhea" id="RHEA:22508"/>
        <dbReference type="Rhea" id="RHEA-COMP:17339"/>
        <dbReference type="Rhea" id="RHEA-COMP:17340"/>
        <dbReference type="ChEBI" id="CHEBI:33019"/>
        <dbReference type="ChEBI" id="CHEBI:61560"/>
        <dbReference type="ChEBI" id="CHEBI:173112"/>
        <dbReference type="EC" id="2.7.7.7"/>
    </reaction>
</comment>
<comment type="similarity">
    <text evidence="9">Belongs to the DNA polymerase type-C family. PolC subfamily.</text>
</comment>
<dbReference type="NCBIfam" id="NF001688">
    <property type="entry name" value="PRK00448.1"/>
    <property type="match status" value="1"/>
</dbReference>
<evidence type="ECO:0000256" key="9">
    <source>
        <dbReference type="HAMAP-Rule" id="MF_00356"/>
    </source>
</evidence>
<accession>A0A1Z5HY16</accession>
<comment type="subcellular location">
    <subcellularLocation>
        <location evidence="1 9">Cytoplasm</location>
    </subcellularLocation>
</comment>
<dbReference type="NCBIfam" id="TIGR01405">
    <property type="entry name" value="polC_Gram_pos"/>
    <property type="match status" value="1"/>
</dbReference>
<comment type="function">
    <text evidence="9">Required for replicative DNA synthesis. This DNA polymerase also exhibits 3' to 5' exonuclease activity.</text>
</comment>
<reference evidence="12" key="1">
    <citation type="journal article" date="2017" name="Appl. Environ. Microbiol.">
        <title>Genomic Analysis of Calderihabitans maritimus KKC1, a Thermophilic, Hydrogenogenic, Carboxydotrophic Bacterium Isolated from Marine Sediment.</title>
        <authorList>
            <person name="Omae K."/>
            <person name="Yoneda Y."/>
            <person name="Fukuyama Y."/>
            <person name="Yoshida T."/>
            <person name="Sako Y."/>
        </authorList>
    </citation>
    <scope>NUCLEOTIDE SEQUENCE [LARGE SCALE GENOMIC DNA]</scope>
    <source>
        <strain evidence="12">KKC1</strain>
    </source>
</reference>
<dbReference type="Gene3D" id="1.10.150.870">
    <property type="match status" value="1"/>
</dbReference>
<dbReference type="InterPro" id="IPR029460">
    <property type="entry name" value="DNAPol_HHH"/>
</dbReference>
<evidence type="ECO:0000313" key="12">
    <source>
        <dbReference type="Proteomes" id="UP000197032"/>
    </source>
</evidence>
<keyword evidence="4 9" id="KW-0235">DNA replication</keyword>
<evidence type="ECO:0000256" key="5">
    <source>
        <dbReference type="ARBA" id="ARBA00022839"/>
    </source>
</evidence>
<dbReference type="PANTHER" id="PTHR32294:SF5">
    <property type="entry name" value="DNA POLYMERASE III POLC-TYPE"/>
    <property type="match status" value="1"/>
</dbReference>
<keyword evidence="2 9" id="KW-0808">Transferase</keyword>
<dbReference type="Gene3D" id="3.30.1900.20">
    <property type="match status" value="2"/>
</dbReference>
<evidence type="ECO:0000256" key="8">
    <source>
        <dbReference type="ARBA" id="ARBA00049244"/>
    </source>
</evidence>
<dbReference type="InterPro" id="IPR003141">
    <property type="entry name" value="Pol/His_phosphatase_N"/>
</dbReference>
<dbReference type="InterPro" id="IPR016195">
    <property type="entry name" value="Pol/histidinol_Pase-like"/>
</dbReference>
<dbReference type="Pfam" id="PF07733">
    <property type="entry name" value="DNA_pol3_alpha"/>
    <property type="match status" value="1"/>
</dbReference>
<evidence type="ECO:0000259" key="10">
    <source>
        <dbReference type="SMART" id="SM00481"/>
    </source>
</evidence>
<dbReference type="InterPro" id="IPR004365">
    <property type="entry name" value="NA-bd_OB_tRNA"/>
</dbReference>
<keyword evidence="6 9" id="KW-0239">DNA-directed DNA polymerase</keyword>
<evidence type="ECO:0000256" key="4">
    <source>
        <dbReference type="ARBA" id="ARBA00022705"/>
    </source>
</evidence>
<gene>
    <name evidence="9" type="primary">polC</name>
    <name evidence="11" type="ORF">KKC1_34170</name>
</gene>
<dbReference type="Pfam" id="PF17657">
    <property type="entry name" value="DNA_pol3_finger"/>
    <property type="match status" value="1"/>
</dbReference>
<evidence type="ECO:0000313" key="11">
    <source>
        <dbReference type="EMBL" id="GAW94308.1"/>
    </source>
</evidence>
<dbReference type="Gene3D" id="2.40.50.140">
    <property type="entry name" value="Nucleic acid-binding proteins"/>
    <property type="match status" value="1"/>
</dbReference>
<sequence>MQEFLRHLPGELKEFAPYIRFKKVEVFRTRGVWRIYLELTRFVPERYLRRFCQEVRRVASDLHEVELEVRYCLEDLTLEEFCQTYWDELVEDLNTRLPGSKGWLSVVSWTTKGDTLTLKLPNEVGVQFLLNKRYPFVLSEYFGYILNRKISVNLEVSPDLAVSTYKFKEKVEYESVHRLAEASVREKQENLEEREVLFGKKIKGEAIPLASIDDEEKNIVVQGYILEINVRELRSGRKLITLDISDNTDSITVKIFDSEEGKLIKSGKLVSGQWIKVRGSVQFDRFMQELIVMADDVNLIENIRREDRSEVKRVELHLHTKMSAMDGLTGIREVVQRAALWGHPAIAITDHGVVQAFPEAYAAGKEYGVKIIYGLEGYLFDDEETNGNTGKSNYHVIILVRNQTGLTNLYRLVTLSHLQYFHRRPRIPKTLLGRYREGLIIGTACEAGELIQRYLAGARGEELEEIARFYDYLEIQPLANNEFLVRSGTVSSKEELKKLNLTIVELGEKLNKPVVATGDVHFLDPEDAVYRQILMAGSGYEDETQAPLYYRTTEDMLEEFSYLGQDRAWRVVVETPNLIASMVEEVKPIPDEFYPPRIDGAEEQIREMAWRKAREIYGDPLPEIVEKRVKKELDAIINNGFAVLYLIAHKLVTKSNQDGYLVGSRGSVGSSLVATLTGITEVNPLPPHYICPGCHYSEFITDGSVNCGVDLPRKNCPRCGRPLRKDGHDIPFEVFMGFKGDKVPDIDLNFSGEYQARAHKYVEELFGRDRVYRAGTIATIAERTAFGFVKNYLEEKGIKARNAEINRLVRGCTGVKRTTGQHPGGLMVVPKDKDIHEFTPLQRPADDPRSETVTTHFDYHAISSRLVKLDILGHDDPTVIKMLEDMTGVSATDIPLDDPETIKLFSGVEVLGVTPEDIRSPVGTYGIPEYGTRFVRQMLEETKPKTFSELVRISGFSHGTDVWLNNAQELIRSGTARLSEAISTRDDIMTYLIYKGVAPDLAFKIMEDVRKGRGLKPEYEEAMKQHEVPAWFINSCKKIKYLFPKAHAVAYVTMAFRIAYFKVWYPEAFYASFFTVRADEFDADLIVRGPEAIRQKIEEIEARWDQATAKDKNLLVILEVALEMYQRGIKLLKVDLERSEALKFKVVGKGVILPPFAALQGIGKTAAENIVRAREQKPFSSINDLRIRARISKTVLEILSEHGCLEGLPETRQLVMFQG</sequence>
<dbReference type="SUPFAM" id="SSF89550">
    <property type="entry name" value="PHP domain-like"/>
    <property type="match status" value="1"/>
</dbReference>
<dbReference type="AlphaFoldDB" id="A0A1Z5HY16"/>
<dbReference type="Pfam" id="PF02811">
    <property type="entry name" value="PHP"/>
    <property type="match status" value="1"/>
</dbReference>
<evidence type="ECO:0000256" key="3">
    <source>
        <dbReference type="ARBA" id="ARBA00022695"/>
    </source>
</evidence>
<dbReference type="PANTHER" id="PTHR32294">
    <property type="entry name" value="DNA POLYMERASE III SUBUNIT ALPHA"/>
    <property type="match status" value="1"/>
</dbReference>
<dbReference type="GO" id="GO:0005737">
    <property type="term" value="C:cytoplasm"/>
    <property type="evidence" value="ECO:0007669"/>
    <property type="project" value="UniProtKB-SubCell"/>
</dbReference>
<dbReference type="Gene3D" id="6.10.140.1510">
    <property type="match status" value="1"/>
</dbReference>
<dbReference type="Proteomes" id="UP000197032">
    <property type="component" value="Unassembled WGS sequence"/>
</dbReference>
<dbReference type="CDD" id="cd07435">
    <property type="entry name" value="PHP_PolIIIA_POLC"/>
    <property type="match status" value="1"/>
</dbReference>
<dbReference type="EMBL" id="BDGJ01000215">
    <property type="protein sequence ID" value="GAW94308.1"/>
    <property type="molecule type" value="Genomic_DNA"/>
</dbReference>
<dbReference type="Gene3D" id="3.20.20.140">
    <property type="entry name" value="Metal-dependent hydrolases"/>
    <property type="match status" value="1"/>
</dbReference>
<dbReference type="GO" id="GO:0006261">
    <property type="term" value="P:DNA-templated DNA replication"/>
    <property type="evidence" value="ECO:0007669"/>
    <property type="project" value="UniProtKB-UniRule"/>
</dbReference>
<evidence type="ECO:0000256" key="2">
    <source>
        <dbReference type="ARBA" id="ARBA00022679"/>
    </source>
</evidence>
<dbReference type="InterPro" id="IPR006308">
    <property type="entry name" value="Pol_III_a_PolC-type_gram_pos"/>
</dbReference>
<dbReference type="HAMAP" id="MF_00356">
    <property type="entry name" value="DNApol_PolC"/>
    <property type="match status" value="1"/>
</dbReference>
<organism evidence="11 12">
    <name type="scientific">Calderihabitans maritimus</name>
    <dbReference type="NCBI Taxonomy" id="1246530"/>
    <lineage>
        <taxon>Bacteria</taxon>
        <taxon>Bacillati</taxon>
        <taxon>Bacillota</taxon>
        <taxon>Clostridia</taxon>
        <taxon>Neomoorellales</taxon>
        <taxon>Calderihabitantaceae</taxon>
        <taxon>Calderihabitans</taxon>
    </lineage>
</organism>
<dbReference type="InterPro" id="IPR004805">
    <property type="entry name" value="DnaE2/DnaE/PolC"/>
</dbReference>
<dbReference type="Pfam" id="PF14579">
    <property type="entry name" value="HHH_6"/>
    <property type="match status" value="1"/>
</dbReference>
<dbReference type="EC" id="2.7.7.7" evidence="9"/>
<dbReference type="GO" id="GO:0008408">
    <property type="term" value="F:3'-5' exonuclease activity"/>
    <property type="evidence" value="ECO:0007669"/>
    <property type="project" value="UniProtKB-UniRule"/>
</dbReference>
<proteinExistence type="inferred from homology"/>
<keyword evidence="9" id="KW-0540">Nuclease</keyword>
<comment type="caution">
    <text evidence="11">The sequence shown here is derived from an EMBL/GenBank/DDBJ whole genome shotgun (WGS) entry which is preliminary data.</text>
</comment>
<dbReference type="InterPro" id="IPR011708">
    <property type="entry name" value="DNA_pol3_alpha_NTPase_dom"/>
</dbReference>
<dbReference type="RefSeq" id="WP_192868286.1">
    <property type="nucleotide sequence ID" value="NZ_BDGJ01000215.1"/>
</dbReference>
<dbReference type="CDD" id="cd04484">
    <property type="entry name" value="polC_OBF"/>
    <property type="match status" value="1"/>
</dbReference>
<evidence type="ECO:0000256" key="1">
    <source>
        <dbReference type="ARBA" id="ARBA00004496"/>
    </source>
</evidence>
<keyword evidence="9" id="KW-0963">Cytoplasm</keyword>
<keyword evidence="12" id="KW-1185">Reference proteome</keyword>
<dbReference type="Gene3D" id="1.10.150.700">
    <property type="entry name" value="PolC, middle finger domain"/>
    <property type="match status" value="1"/>
</dbReference>
<dbReference type="InterPro" id="IPR040982">
    <property type="entry name" value="DNA_pol3_finger"/>
</dbReference>
<name>A0A1Z5HY16_9FIRM</name>
<protein>
    <recommendedName>
        <fullName evidence="9">DNA polymerase III PolC-type</fullName>
        <shortName evidence="9">PolIII</shortName>
        <ecNumber evidence="9">2.7.7.7</ecNumber>
    </recommendedName>
</protein>
<keyword evidence="9" id="KW-0378">Hydrolase</keyword>
<keyword evidence="3 9" id="KW-0548">Nucleotidyltransferase</keyword>
<dbReference type="GO" id="GO:0003887">
    <property type="term" value="F:DNA-directed DNA polymerase activity"/>
    <property type="evidence" value="ECO:0007669"/>
    <property type="project" value="UniProtKB-UniRule"/>
</dbReference>
<dbReference type="InterPro" id="IPR012340">
    <property type="entry name" value="NA-bd_OB-fold"/>
</dbReference>